<dbReference type="GO" id="GO:0005524">
    <property type="term" value="F:ATP binding"/>
    <property type="evidence" value="ECO:0007669"/>
    <property type="project" value="UniProtKB-KW"/>
</dbReference>
<comment type="caution">
    <text evidence="7">The sequence shown here is derived from an EMBL/GenBank/DDBJ whole genome shotgun (WGS) entry which is preliminary data.</text>
</comment>
<evidence type="ECO:0000256" key="1">
    <source>
        <dbReference type="ARBA" id="ARBA00022741"/>
    </source>
</evidence>
<feature type="compositionally biased region" description="Basic residues" evidence="5">
    <location>
        <begin position="783"/>
        <end position="792"/>
    </location>
</feature>
<dbReference type="EMBL" id="JXSL01000030">
    <property type="protein sequence ID" value="KIL97439.1"/>
    <property type="molecule type" value="Genomic_DNA"/>
</dbReference>
<organism evidence="7 8">
    <name type="scientific">Paramagnetospirillum magnetotacticum MS-1</name>
    <dbReference type="NCBI Taxonomy" id="272627"/>
    <lineage>
        <taxon>Bacteria</taxon>
        <taxon>Pseudomonadati</taxon>
        <taxon>Pseudomonadota</taxon>
        <taxon>Alphaproteobacteria</taxon>
        <taxon>Rhodospirillales</taxon>
        <taxon>Magnetospirillaceae</taxon>
        <taxon>Paramagnetospirillum</taxon>
    </lineage>
</organism>
<keyword evidence="4" id="KW-0067">ATP-binding</keyword>
<dbReference type="Proteomes" id="UP000031971">
    <property type="component" value="Unassembled WGS sequence"/>
</dbReference>
<evidence type="ECO:0000313" key="8">
    <source>
        <dbReference type="Proteomes" id="UP000031971"/>
    </source>
</evidence>
<dbReference type="InterPro" id="IPR055206">
    <property type="entry name" value="DEXQc_SUV3"/>
</dbReference>
<evidence type="ECO:0000256" key="4">
    <source>
        <dbReference type="ARBA" id="ARBA00022840"/>
    </source>
</evidence>
<accession>A0A0C2YCG2</accession>
<dbReference type="Gene3D" id="3.40.50.300">
    <property type="entry name" value="P-loop containing nucleotide triphosphate hydrolases"/>
    <property type="match status" value="2"/>
</dbReference>
<dbReference type="PANTHER" id="PTHR12131">
    <property type="entry name" value="ATP-DEPENDENT RNA AND DNA HELICASE"/>
    <property type="match status" value="1"/>
</dbReference>
<feature type="domain" description="Helicase C-terminal" evidence="6">
    <location>
        <begin position="147"/>
        <end position="304"/>
    </location>
</feature>
<dbReference type="GO" id="GO:0016787">
    <property type="term" value="F:hydrolase activity"/>
    <property type="evidence" value="ECO:0007669"/>
    <property type="project" value="UniProtKB-KW"/>
</dbReference>
<dbReference type="RefSeq" id="WP_041041962.1">
    <property type="nucleotide sequence ID" value="NZ_JXSL01000030.1"/>
</dbReference>
<dbReference type="InterPro" id="IPR001650">
    <property type="entry name" value="Helicase_C-like"/>
</dbReference>
<dbReference type="STRING" id="272627.CCC_00500"/>
<protein>
    <submittedName>
        <fullName evidence="7">ATP-Dependent DNA Helicase</fullName>
    </submittedName>
</protein>
<feature type="region of interest" description="Disordered" evidence="5">
    <location>
        <begin position="783"/>
        <end position="808"/>
    </location>
</feature>
<keyword evidence="8" id="KW-1185">Reference proteome</keyword>
<evidence type="ECO:0000256" key="5">
    <source>
        <dbReference type="SAM" id="MobiDB-lite"/>
    </source>
</evidence>
<dbReference type="Pfam" id="PF00271">
    <property type="entry name" value="Helicase_C"/>
    <property type="match status" value="1"/>
</dbReference>
<dbReference type="OrthoDB" id="9807155at2"/>
<dbReference type="Pfam" id="PF22527">
    <property type="entry name" value="DEXQc_Suv3"/>
    <property type="match status" value="1"/>
</dbReference>
<evidence type="ECO:0000259" key="6">
    <source>
        <dbReference type="PROSITE" id="PS51194"/>
    </source>
</evidence>
<evidence type="ECO:0000256" key="2">
    <source>
        <dbReference type="ARBA" id="ARBA00022801"/>
    </source>
</evidence>
<sequence>MTRILAVLGPTNTGKTHFAMERMLAHASGMIGFPLRLLARENYDRIVKIKGAAQVALITGEEKIIPPHPRWLVCTVESMPLDRRVAFLAVDEIQLCADPERGHIFTDRLLHARGETETLFLGAETIKPLIRRLVPGVEFMSRPRFSQLTHVGAKKLGRLPPRSVLVAFSAAEVYAMAEFVRRSRGGAAVVLGALSPRTRNAQVGMYQAGEVDYIVATDAIGMGLNMDVDHVAFASLRKFDGRSPRPLEPTEIAQIAGRAGRHMNDGTFGTTLDAGTIASEIVEQVENHRFDPLKALYWRNADLRFASPAALLASLDRAPDKVGLLRARDADDQLALAALSQDEEILRLANHPERVRLLWEVCRIPDFRKVMDESHTRLLGRIFRHLAAPAGRLPIDWLAENIKRIDRTDGELDAIVQRIAHIRTWTYVSHRADWVPDCAHWQEVTRGVEDRLSDALHQRLTNRFVDKRTAVLVRRMRDDSAMDADIRPEGEVRVEGEFVGRLKGFRFEADKTETGAAARTMLAAATRALGPEVERRLAQALSDPPEAFELGPEGLFWRGEPLARLSAGSDPLHPKVEPPHGDLLPPLGRERLRNRLNEVVQALLAARLPSLLRLAKAPLAGAARGLAHQLAEGLGSMPCDESLVRTLTKDDSLALARLDVRVGRHGLYIPALFKPKAQGLRALLWSIHAGLPAPEIPGHRPAVMVAPGAPNVFYEAVGYGVLGKVAVRRDVAERFAALARASAHHGAFQPSHEMHSALGLGVEATESVLEALGYVRAEDGFRTGRKPRRKVRPEKPSDSPFAVLKRPR</sequence>
<gene>
    <name evidence="7" type="ORF">CCC_00500</name>
</gene>
<evidence type="ECO:0000313" key="7">
    <source>
        <dbReference type="EMBL" id="KIL97439.1"/>
    </source>
</evidence>
<dbReference type="AlphaFoldDB" id="A0A0C2YCG2"/>
<dbReference type="PANTHER" id="PTHR12131:SF1">
    <property type="entry name" value="ATP-DEPENDENT RNA HELICASE SUPV3L1, MITOCHONDRIAL-RELATED"/>
    <property type="match status" value="1"/>
</dbReference>
<dbReference type="PROSITE" id="PS51194">
    <property type="entry name" value="HELICASE_CTER"/>
    <property type="match status" value="1"/>
</dbReference>
<keyword evidence="3 7" id="KW-0347">Helicase</keyword>
<keyword evidence="1" id="KW-0547">Nucleotide-binding</keyword>
<keyword evidence="2" id="KW-0378">Hydrolase</keyword>
<dbReference type="InterPro" id="IPR050699">
    <property type="entry name" value="RNA-DNA_Helicase"/>
</dbReference>
<dbReference type="SMART" id="SM00490">
    <property type="entry name" value="HELICc"/>
    <property type="match status" value="1"/>
</dbReference>
<dbReference type="InterPro" id="IPR027417">
    <property type="entry name" value="P-loop_NTPase"/>
</dbReference>
<dbReference type="SUPFAM" id="SSF52540">
    <property type="entry name" value="P-loop containing nucleoside triphosphate hydrolases"/>
    <property type="match status" value="2"/>
</dbReference>
<evidence type="ECO:0000256" key="3">
    <source>
        <dbReference type="ARBA" id="ARBA00022806"/>
    </source>
</evidence>
<reference evidence="7 8" key="1">
    <citation type="submission" date="2015-01" db="EMBL/GenBank/DDBJ databases">
        <title>Genome Sequence of Magnetospirillum magnetotacticum Strain MS-1.</title>
        <authorList>
            <person name="Marinov G.K."/>
            <person name="Smalley M.D."/>
            <person name="DeSalvo G."/>
        </authorList>
    </citation>
    <scope>NUCLEOTIDE SEQUENCE [LARGE SCALE GENOMIC DNA]</scope>
    <source>
        <strain evidence="7 8">MS-1</strain>
    </source>
</reference>
<name>A0A0C2YCG2_PARME</name>
<dbReference type="GO" id="GO:0004386">
    <property type="term" value="F:helicase activity"/>
    <property type="evidence" value="ECO:0007669"/>
    <property type="project" value="UniProtKB-KW"/>
</dbReference>
<proteinExistence type="predicted"/>